<keyword evidence="1" id="KW-0732">Signal</keyword>
<reference evidence="2" key="1">
    <citation type="submission" date="2024-05" db="EMBL/GenBank/DDBJ databases">
        <title>Herbiconiux sp. A18JL235.</title>
        <authorList>
            <person name="Zhang G."/>
        </authorList>
    </citation>
    <scope>NUCLEOTIDE SEQUENCE</scope>
    <source>
        <strain evidence="2">A18JL235</strain>
    </source>
</reference>
<feature type="chain" id="PRO_5044299682" description="ABC transporter substrate-binding protein" evidence="1">
    <location>
        <begin position="32"/>
        <end position="385"/>
    </location>
</feature>
<gene>
    <name evidence="2" type="ORF">ABFY20_00355</name>
</gene>
<organism evidence="2">
    <name type="scientific">Herbiconiux sp. A18JL235</name>
    <dbReference type="NCBI Taxonomy" id="3152363"/>
    <lineage>
        <taxon>Bacteria</taxon>
        <taxon>Bacillati</taxon>
        <taxon>Actinomycetota</taxon>
        <taxon>Actinomycetes</taxon>
        <taxon>Micrococcales</taxon>
        <taxon>Microbacteriaceae</taxon>
        <taxon>Herbiconiux</taxon>
    </lineage>
</organism>
<evidence type="ECO:0008006" key="3">
    <source>
        <dbReference type="Google" id="ProtNLM"/>
    </source>
</evidence>
<protein>
    <recommendedName>
        <fullName evidence="3">ABC transporter substrate-binding protein</fullName>
    </recommendedName>
</protein>
<evidence type="ECO:0000313" key="2">
    <source>
        <dbReference type="EMBL" id="XDI05573.1"/>
    </source>
</evidence>
<proteinExistence type="predicted"/>
<dbReference type="RefSeq" id="WP_368497954.1">
    <property type="nucleotide sequence ID" value="NZ_CP162511.1"/>
</dbReference>
<accession>A0AB39BGM8</accession>
<dbReference type="AlphaFoldDB" id="A0AB39BGM8"/>
<dbReference type="PROSITE" id="PS51257">
    <property type="entry name" value="PROKAR_LIPOPROTEIN"/>
    <property type="match status" value="1"/>
</dbReference>
<evidence type="ECO:0000256" key="1">
    <source>
        <dbReference type="SAM" id="SignalP"/>
    </source>
</evidence>
<name>A0AB39BGM8_9MICO</name>
<sequence length="385" mass="41344">MPHRTRIRLATGAAVASAALLLTACSSSAPAAQDAEAAGGDGALGACPSTVVLQTNWFPEPEHSAAYALIDPATATIDADAGIYSGPAIADPDITVEVRAGGPFIGFQQSTALLYSDDSIMLAMIDTDESVKLSKDQPTKAVYTPLQKNPQILFWDPEKYDFAGLSDIAASDSTVLYFQGATYMDYLIAQGDVRADQVDGSFDGSVTRLVAGEPVVMQGYITQEPHRLKYDFPDYGRDVDTLLIADSGYDIYPAAWSGKPEVIEAQSDCLAQLVPAMQQAQIDYMESPDAVNAALTDYLVDIDQFFQISPELAQNVHDVLRDEALVTDGTDGVFGSFDPERMERMTGVLTDIYSGTDVEVADGLVADDIYTNEFLDTSISYTEGK</sequence>
<dbReference type="Gene3D" id="3.40.190.10">
    <property type="entry name" value="Periplasmic binding protein-like II"/>
    <property type="match status" value="2"/>
</dbReference>
<feature type="signal peptide" evidence="1">
    <location>
        <begin position="1"/>
        <end position="31"/>
    </location>
</feature>
<dbReference type="EMBL" id="CP162511">
    <property type="protein sequence ID" value="XDI05573.1"/>
    <property type="molecule type" value="Genomic_DNA"/>
</dbReference>